<dbReference type="PANTHER" id="PTHR44591">
    <property type="entry name" value="STRESS RESPONSE REGULATOR PROTEIN 1"/>
    <property type="match status" value="1"/>
</dbReference>
<evidence type="ECO:0000313" key="4">
    <source>
        <dbReference type="EMBL" id="REL26588.1"/>
    </source>
</evidence>
<protein>
    <submittedName>
        <fullName evidence="4">Response regulator</fullName>
    </submittedName>
</protein>
<evidence type="ECO:0000259" key="3">
    <source>
        <dbReference type="PROSITE" id="PS50110"/>
    </source>
</evidence>
<dbReference type="GO" id="GO:0000160">
    <property type="term" value="P:phosphorelay signal transduction system"/>
    <property type="evidence" value="ECO:0007669"/>
    <property type="project" value="InterPro"/>
</dbReference>
<proteinExistence type="predicted"/>
<accession>A0A3E0TQ12</accession>
<keyword evidence="1 2" id="KW-0597">Phosphoprotein</keyword>
<dbReference type="InterPro" id="IPR050595">
    <property type="entry name" value="Bact_response_regulator"/>
</dbReference>
<dbReference type="Gene3D" id="3.40.50.2300">
    <property type="match status" value="1"/>
</dbReference>
<evidence type="ECO:0000256" key="1">
    <source>
        <dbReference type="ARBA" id="ARBA00022553"/>
    </source>
</evidence>
<dbReference type="InterPro" id="IPR011006">
    <property type="entry name" value="CheY-like_superfamily"/>
</dbReference>
<reference evidence="4 5" key="1">
    <citation type="submission" date="2018-08" db="EMBL/GenBank/DDBJ databases">
        <title>Thalassotalea euphylliae genome.</title>
        <authorList>
            <person name="Summers S."/>
            <person name="Rice S.A."/>
            <person name="Freckelton M.L."/>
            <person name="Nedved B.T."/>
            <person name="Hadfield M.G."/>
        </authorList>
    </citation>
    <scope>NUCLEOTIDE SEQUENCE [LARGE SCALE GENOMIC DNA]</scope>
    <source>
        <strain evidence="4 5">H1</strain>
    </source>
</reference>
<dbReference type="PANTHER" id="PTHR44591:SF3">
    <property type="entry name" value="RESPONSE REGULATORY DOMAIN-CONTAINING PROTEIN"/>
    <property type="match status" value="1"/>
</dbReference>
<dbReference type="OrthoDB" id="5696993at2"/>
<comment type="caution">
    <text evidence="4">The sequence shown here is derived from an EMBL/GenBank/DDBJ whole genome shotgun (WGS) entry which is preliminary data.</text>
</comment>
<dbReference type="EMBL" id="QUOU01000001">
    <property type="protein sequence ID" value="REL26588.1"/>
    <property type="molecule type" value="Genomic_DNA"/>
</dbReference>
<dbReference type="AlphaFoldDB" id="A0A3E0TQ12"/>
<evidence type="ECO:0000256" key="2">
    <source>
        <dbReference type="PROSITE-ProRule" id="PRU00169"/>
    </source>
</evidence>
<organism evidence="4 5">
    <name type="scientific">Thalassotalea euphylliae</name>
    <dbReference type="NCBI Taxonomy" id="1655234"/>
    <lineage>
        <taxon>Bacteria</taxon>
        <taxon>Pseudomonadati</taxon>
        <taxon>Pseudomonadota</taxon>
        <taxon>Gammaproteobacteria</taxon>
        <taxon>Alteromonadales</taxon>
        <taxon>Colwelliaceae</taxon>
        <taxon>Thalassotalea</taxon>
    </lineage>
</organism>
<dbReference type="Proteomes" id="UP000256478">
    <property type="component" value="Unassembled WGS sequence"/>
</dbReference>
<dbReference type="InterPro" id="IPR001789">
    <property type="entry name" value="Sig_transdc_resp-reg_receiver"/>
</dbReference>
<feature type="modified residue" description="4-aspartylphosphate" evidence="2">
    <location>
        <position position="71"/>
    </location>
</feature>
<sequence length="403" mass="45535">MDSSVSTCRKLRTFYMTELKKSVLIIDDDDQYLELLTECLETVFTVEVATSTALGEAKIAEHGKFDIALVDEYIGQEVGSNWIKQCVDQQIGAHSFVLYSGLATEEAILKGLECGADDFLAKPISLLTLTQKLEKLIHYQDKIHDFESELMSKDRVINISMAQASKYGACMQLTSRLNQCFSLEEIRDQVFSFFYSMNLHGCIAFYPLHGKPLFYSSKNGLCSPVEIGVMELLKVKPRLYRFGTRTIFNHPLVSILVLNLEEGAIDTDIYIDALASVIECIGARMAFITYKNSLVDVQEQIQQAVEKTKKMIEISKHHQQEVMNEIVQSMGMSFHVLDMSEEQESYLTDLVHNALKKHTQDDVNFLEVSQLLDQALNSVDSLKSLNQAQAAPVADFDEEDELF</sequence>
<dbReference type="PROSITE" id="PS50110">
    <property type="entry name" value="RESPONSE_REGULATORY"/>
    <property type="match status" value="1"/>
</dbReference>
<dbReference type="SMART" id="SM00448">
    <property type="entry name" value="REC"/>
    <property type="match status" value="1"/>
</dbReference>
<dbReference type="SUPFAM" id="SSF52172">
    <property type="entry name" value="CheY-like"/>
    <property type="match status" value="1"/>
</dbReference>
<evidence type="ECO:0000313" key="5">
    <source>
        <dbReference type="Proteomes" id="UP000256478"/>
    </source>
</evidence>
<feature type="domain" description="Response regulatory" evidence="3">
    <location>
        <begin position="22"/>
        <end position="137"/>
    </location>
</feature>
<dbReference type="Pfam" id="PF00072">
    <property type="entry name" value="Response_reg"/>
    <property type="match status" value="1"/>
</dbReference>
<name>A0A3E0TQ12_9GAMM</name>
<gene>
    <name evidence="4" type="ORF">DXX93_08375</name>
</gene>